<keyword evidence="2" id="KW-0238">DNA-binding</keyword>
<evidence type="ECO:0000256" key="1">
    <source>
        <dbReference type="ARBA" id="ARBA00023015"/>
    </source>
</evidence>
<keyword evidence="3" id="KW-0804">Transcription</keyword>
<dbReference type="InterPro" id="IPR036390">
    <property type="entry name" value="WH_DNA-bd_sf"/>
</dbReference>
<dbReference type="InterPro" id="IPR011711">
    <property type="entry name" value="GntR_C"/>
</dbReference>
<dbReference type="RefSeq" id="WP_208056379.1">
    <property type="nucleotide sequence ID" value="NZ_JAGEMK010000007.1"/>
</dbReference>
<comment type="caution">
    <text evidence="5">The sequence shown here is derived from an EMBL/GenBank/DDBJ whole genome shotgun (WGS) entry which is preliminary data.</text>
</comment>
<dbReference type="Pfam" id="PF00392">
    <property type="entry name" value="GntR"/>
    <property type="match status" value="1"/>
</dbReference>
<evidence type="ECO:0000256" key="2">
    <source>
        <dbReference type="ARBA" id="ARBA00023125"/>
    </source>
</evidence>
<proteinExistence type="predicted"/>
<sequence>MRASDRVYQALRAEIVAWELAPGTELSEVEQAARHGVSRTPLREALARLVADGLAMPRGRTLVVSGLDAADVRHLVELREALETQAARLAARRGSSEVFTALAERFAAAPALLVDHDPARTAYYAVVAELDVAVDEAMGSPHLRRALAGLRPHVARIRRLAHGDAARLVRAADEHRLIATAIADGDETLAAQATAVHLRASLDTALVTLRAHALDASHLEGAS</sequence>
<dbReference type="EMBL" id="JAGEMK010000007">
    <property type="protein sequence ID" value="MBO1752692.1"/>
    <property type="molecule type" value="Genomic_DNA"/>
</dbReference>
<dbReference type="InterPro" id="IPR000524">
    <property type="entry name" value="Tscrpt_reg_HTH_GntR"/>
</dbReference>
<dbReference type="InterPro" id="IPR008920">
    <property type="entry name" value="TF_FadR/GntR_C"/>
</dbReference>
<dbReference type="PANTHER" id="PTHR43537">
    <property type="entry name" value="TRANSCRIPTIONAL REGULATOR, GNTR FAMILY"/>
    <property type="match status" value="1"/>
</dbReference>
<evidence type="ECO:0000256" key="3">
    <source>
        <dbReference type="ARBA" id="ARBA00023163"/>
    </source>
</evidence>
<organism evidence="5 6">
    <name type="scientific">Actinotalea soli</name>
    <dbReference type="NCBI Taxonomy" id="2819234"/>
    <lineage>
        <taxon>Bacteria</taxon>
        <taxon>Bacillati</taxon>
        <taxon>Actinomycetota</taxon>
        <taxon>Actinomycetes</taxon>
        <taxon>Micrococcales</taxon>
        <taxon>Cellulomonadaceae</taxon>
        <taxon>Actinotalea</taxon>
    </lineage>
</organism>
<dbReference type="PANTHER" id="PTHR43537:SF5">
    <property type="entry name" value="UXU OPERON TRANSCRIPTIONAL REGULATOR"/>
    <property type="match status" value="1"/>
</dbReference>
<dbReference type="GO" id="GO:0003677">
    <property type="term" value="F:DNA binding"/>
    <property type="evidence" value="ECO:0007669"/>
    <property type="project" value="UniProtKB-KW"/>
</dbReference>
<dbReference type="PROSITE" id="PS50949">
    <property type="entry name" value="HTH_GNTR"/>
    <property type="match status" value="1"/>
</dbReference>
<reference evidence="5" key="1">
    <citation type="submission" date="2021-03" db="EMBL/GenBank/DDBJ databases">
        <title>Actinotalea soli sp. nov., isolated from soil.</title>
        <authorList>
            <person name="Ping W."/>
            <person name="Zhang J."/>
        </authorList>
    </citation>
    <scope>NUCLEOTIDE SEQUENCE</scope>
    <source>
        <strain evidence="5">BY-33</strain>
    </source>
</reference>
<dbReference type="Gene3D" id="1.20.120.530">
    <property type="entry name" value="GntR ligand-binding domain-like"/>
    <property type="match status" value="1"/>
</dbReference>
<evidence type="ECO:0000259" key="4">
    <source>
        <dbReference type="PROSITE" id="PS50949"/>
    </source>
</evidence>
<feature type="domain" description="HTH gntR-type" evidence="4">
    <location>
        <begin position="1"/>
        <end position="67"/>
    </location>
</feature>
<dbReference type="SMART" id="SM00895">
    <property type="entry name" value="FCD"/>
    <property type="match status" value="1"/>
</dbReference>
<dbReference type="Pfam" id="PF07729">
    <property type="entry name" value="FCD"/>
    <property type="match status" value="1"/>
</dbReference>
<evidence type="ECO:0000313" key="5">
    <source>
        <dbReference type="EMBL" id="MBO1752692.1"/>
    </source>
</evidence>
<dbReference type="Gene3D" id="1.10.10.10">
    <property type="entry name" value="Winged helix-like DNA-binding domain superfamily/Winged helix DNA-binding domain"/>
    <property type="match status" value="1"/>
</dbReference>
<keyword evidence="6" id="KW-1185">Reference proteome</keyword>
<name>A0A939RSW3_9CELL</name>
<dbReference type="SMART" id="SM00345">
    <property type="entry name" value="HTH_GNTR"/>
    <property type="match status" value="1"/>
</dbReference>
<keyword evidence="1" id="KW-0805">Transcription regulation</keyword>
<dbReference type="SUPFAM" id="SSF48008">
    <property type="entry name" value="GntR ligand-binding domain-like"/>
    <property type="match status" value="1"/>
</dbReference>
<dbReference type="GO" id="GO:0003700">
    <property type="term" value="F:DNA-binding transcription factor activity"/>
    <property type="evidence" value="ECO:0007669"/>
    <property type="project" value="InterPro"/>
</dbReference>
<dbReference type="SUPFAM" id="SSF46785">
    <property type="entry name" value="Winged helix' DNA-binding domain"/>
    <property type="match status" value="1"/>
</dbReference>
<dbReference type="AlphaFoldDB" id="A0A939RSW3"/>
<evidence type="ECO:0000313" key="6">
    <source>
        <dbReference type="Proteomes" id="UP000664209"/>
    </source>
</evidence>
<accession>A0A939RSW3</accession>
<protein>
    <submittedName>
        <fullName evidence="5">GntR family transcriptional regulator</fullName>
    </submittedName>
</protein>
<dbReference type="InterPro" id="IPR036388">
    <property type="entry name" value="WH-like_DNA-bd_sf"/>
</dbReference>
<dbReference type="Proteomes" id="UP000664209">
    <property type="component" value="Unassembled WGS sequence"/>
</dbReference>
<gene>
    <name evidence="5" type="ORF">J4G33_12835</name>
</gene>